<keyword evidence="3" id="KW-1185">Reference proteome</keyword>
<name>A0A9P7EIA5_9AGAM</name>
<gene>
    <name evidence="2" type="ORF">BJ212DRAFT_1477142</name>
</gene>
<evidence type="ECO:0000256" key="1">
    <source>
        <dbReference type="SAM" id="MobiDB-lite"/>
    </source>
</evidence>
<feature type="compositionally biased region" description="Basic and acidic residues" evidence="1">
    <location>
        <begin position="146"/>
        <end position="156"/>
    </location>
</feature>
<reference evidence="2" key="1">
    <citation type="journal article" date="2020" name="New Phytol.">
        <title>Comparative genomics reveals dynamic genome evolution in host specialist ectomycorrhizal fungi.</title>
        <authorList>
            <person name="Lofgren L.A."/>
            <person name="Nguyen N.H."/>
            <person name="Vilgalys R."/>
            <person name="Ruytinx J."/>
            <person name="Liao H.L."/>
            <person name="Branco S."/>
            <person name="Kuo A."/>
            <person name="LaButti K."/>
            <person name="Lipzen A."/>
            <person name="Andreopoulos W."/>
            <person name="Pangilinan J."/>
            <person name="Riley R."/>
            <person name="Hundley H."/>
            <person name="Na H."/>
            <person name="Barry K."/>
            <person name="Grigoriev I.V."/>
            <person name="Stajich J.E."/>
            <person name="Kennedy P.G."/>
        </authorList>
    </citation>
    <scope>NUCLEOTIDE SEQUENCE</scope>
    <source>
        <strain evidence="2">MN1</strain>
    </source>
</reference>
<dbReference type="EMBL" id="JABBWG010000005">
    <property type="protein sequence ID" value="KAG1822727.1"/>
    <property type="molecule type" value="Genomic_DNA"/>
</dbReference>
<organism evidence="2 3">
    <name type="scientific">Suillus subaureus</name>
    <dbReference type="NCBI Taxonomy" id="48587"/>
    <lineage>
        <taxon>Eukaryota</taxon>
        <taxon>Fungi</taxon>
        <taxon>Dikarya</taxon>
        <taxon>Basidiomycota</taxon>
        <taxon>Agaricomycotina</taxon>
        <taxon>Agaricomycetes</taxon>
        <taxon>Agaricomycetidae</taxon>
        <taxon>Boletales</taxon>
        <taxon>Suillineae</taxon>
        <taxon>Suillaceae</taxon>
        <taxon>Suillus</taxon>
    </lineage>
</organism>
<evidence type="ECO:0000313" key="3">
    <source>
        <dbReference type="Proteomes" id="UP000807769"/>
    </source>
</evidence>
<dbReference type="RefSeq" id="XP_041197133.1">
    <property type="nucleotide sequence ID" value="XM_041339498.1"/>
</dbReference>
<dbReference type="GeneID" id="64633514"/>
<dbReference type="AlphaFoldDB" id="A0A9P7EIA5"/>
<comment type="caution">
    <text evidence="2">The sequence shown here is derived from an EMBL/GenBank/DDBJ whole genome shotgun (WGS) entry which is preliminary data.</text>
</comment>
<feature type="compositionally biased region" description="Gly residues" evidence="1">
    <location>
        <begin position="126"/>
        <end position="137"/>
    </location>
</feature>
<sequence>MPIDLPVGYMCVCKRHNGSCPHAVSRSTWYKHLQAAETEEERDTIHARNLSLNLHAQIRAHADALGELSSSAGPSRNVATDAGSCLPERPDEAAQGSHRGLVDEDPIIPMGDKDQDFNMQDNGNLDGPGDGDIGGWRDGNLDGWGDDGRRDEEVHAPQHNNQREQPAIDIKELAQ</sequence>
<evidence type="ECO:0000313" key="2">
    <source>
        <dbReference type="EMBL" id="KAG1822727.1"/>
    </source>
</evidence>
<dbReference type="OrthoDB" id="2693105at2759"/>
<feature type="region of interest" description="Disordered" evidence="1">
    <location>
        <begin position="69"/>
        <end position="175"/>
    </location>
</feature>
<proteinExistence type="predicted"/>
<feature type="compositionally biased region" description="Polar residues" evidence="1">
    <location>
        <begin position="69"/>
        <end position="78"/>
    </location>
</feature>
<accession>A0A9P7EIA5</accession>
<protein>
    <submittedName>
        <fullName evidence="2">Uncharacterized protein</fullName>
    </submittedName>
</protein>
<dbReference type="Proteomes" id="UP000807769">
    <property type="component" value="Unassembled WGS sequence"/>
</dbReference>